<proteinExistence type="predicted"/>
<evidence type="ECO:0000313" key="1">
    <source>
        <dbReference type="EMBL" id="KAI4863612.1"/>
    </source>
</evidence>
<accession>A0ACB9YWI4</accession>
<comment type="caution">
    <text evidence="1">The sequence shown here is derived from an EMBL/GenBank/DDBJ whole genome shotgun (WGS) entry which is preliminary data.</text>
</comment>
<keyword evidence="2" id="KW-1185">Reference proteome</keyword>
<dbReference type="Proteomes" id="UP001497700">
    <property type="component" value="Unassembled WGS sequence"/>
</dbReference>
<reference evidence="1 2" key="1">
    <citation type="journal article" date="2022" name="New Phytol.">
        <title>Ecological generalism drives hyperdiversity of secondary metabolite gene clusters in xylarialean endophytes.</title>
        <authorList>
            <person name="Franco M.E.E."/>
            <person name="Wisecaver J.H."/>
            <person name="Arnold A.E."/>
            <person name="Ju Y.M."/>
            <person name="Slot J.C."/>
            <person name="Ahrendt S."/>
            <person name="Moore L.P."/>
            <person name="Eastman K.E."/>
            <person name="Scott K."/>
            <person name="Konkel Z."/>
            <person name="Mondo S.J."/>
            <person name="Kuo A."/>
            <person name="Hayes R.D."/>
            <person name="Haridas S."/>
            <person name="Andreopoulos B."/>
            <person name="Riley R."/>
            <person name="LaButti K."/>
            <person name="Pangilinan J."/>
            <person name="Lipzen A."/>
            <person name="Amirebrahimi M."/>
            <person name="Yan J."/>
            <person name="Adam C."/>
            <person name="Keymanesh K."/>
            <person name="Ng V."/>
            <person name="Louie K."/>
            <person name="Northen T."/>
            <person name="Drula E."/>
            <person name="Henrissat B."/>
            <person name="Hsieh H.M."/>
            <person name="Youens-Clark K."/>
            <person name="Lutzoni F."/>
            <person name="Miadlikowska J."/>
            <person name="Eastwood D.C."/>
            <person name="Hamelin R.C."/>
            <person name="Grigoriev I.V."/>
            <person name="U'Ren J.M."/>
        </authorList>
    </citation>
    <scope>NUCLEOTIDE SEQUENCE [LARGE SCALE GENOMIC DNA]</scope>
    <source>
        <strain evidence="1 2">CBS 119005</strain>
    </source>
</reference>
<name>A0ACB9YWI4_9PEZI</name>
<dbReference type="EMBL" id="MU393500">
    <property type="protein sequence ID" value="KAI4863612.1"/>
    <property type="molecule type" value="Genomic_DNA"/>
</dbReference>
<organism evidence="1 2">
    <name type="scientific">Hypoxylon rubiginosum</name>
    <dbReference type="NCBI Taxonomy" id="110542"/>
    <lineage>
        <taxon>Eukaryota</taxon>
        <taxon>Fungi</taxon>
        <taxon>Dikarya</taxon>
        <taxon>Ascomycota</taxon>
        <taxon>Pezizomycotina</taxon>
        <taxon>Sordariomycetes</taxon>
        <taxon>Xylariomycetidae</taxon>
        <taxon>Xylariales</taxon>
        <taxon>Hypoxylaceae</taxon>
        <taxon>Hypoxylon</taxon>
    </lineage>
</organism>
<evidence type="ECO:0000313" key="2">
    <source>
        <dbReference type="Proteomes" id="UP001497700"/>
    </source>
</evidence>
<sequence length="295" mass="33918">MGYLTEKSQLEVYCSMRICPDSETESPPPSFSLSPVSTFDCDKFYALVILFECDGFDLSIGSEPILNTFIDAQHLQVHAGSRGRMRCYMAKIFGFCYLDRDLYTAAGDDKQMKLNFFRRVSARTMLFSKTIEPEVLMQLVEVYSRGRRSKVEQCRRTGAPLLIDYNGDDNNLSSKYLVVDSDNEREEDLVVKHSHVMMAVEGAKQLYIEVDRWNDWLDEHKHEHEHKKAADEHKAAKKQKKLAKRLEKATEKLEKATEALKKATEELKKAAKEMKGVQVDPTLFAQMTIQDPKEQ</sequence>
<protein>
    <submittedName>
        <fullName evidence="1">Uncharacterized protein</fullName>
    </submittedName>
</protein>
<gene>
    <name evidence="1" type="ORF">F4820DRAFT_449771</name>
</gene>